<feature type="short sequence motif" description="HXTX 2" evidence="2">
    <location>
        <begin position="144"/>
        <end position="147"/>
    </location>
</feature>
<dbReference type="HAMAP" id="MF_01940">
    <property type="entry name" value="RNA_CPDase"/>
    <property type="match status" value="1"/>
</dbReference>
<evidence type="ECO:0000313" key="3">
    <source>
        <dbReference type="EMBL" id="GAA0708796.1"/>
    </source>
</evidence>
<dbReference type="InterPro" id="IPR004175">
    <property type="entry name" value="RNA_CPDase"/>
</dbReference>
<keyword evidence="4" id="KW-1185">Reference proteome</keyword>
<dbReference type="Gene3D" id="3.90.1140.10">
    <property type="entry name" value="Cyclic phosphodiesterase"/>
    <property type="match status" value="1"/>
</dbReference>
<keyword evidence="1 2" id="KW-0378">Hydrolase</keyword>
<evidence type="ECO:0000256" key="2">
    <source>
        <dbReference type="HAMAP-Rule" id="MF_01940"/>
    </source>
</evidence>
<dbReference type="PANTHER" id="PTHR35561:SF1">
    <property type="entry name" value="RNA 2',3'-CYCLIC PHOSPHODIESTERASE"/>
    <property type="match status" value="1"/>
</dbReference>
<comment type="caution">
    <text evidence="3">The sequence shown here is derived from an EMBL/GenBank/DDBJ whole genome shotgun (WGS) entry which is preliminary data.</text>
</comment>
<accession>A0ABP3TJH0</accession>
<dbReference type="SUPFAM" id="SSF55144">
    <property type="entry name" value="LigT-like"/>
    <property type="match status" value="1"/>
</dbReference>
<feature type="short sequence motif" description="HXTX 1" evidence="2">
    <location>
        <begin position="57"/>
        <end position="60"/>
    </location>
</feature>
<dbReference type="EMBL" id="BAAAEU010000004">
    <property type="protein sequence ID" value="GAA0708796.1"/>
    <property type="molecule type" value="Genomic_DNA"/>
</dbReference>
<name>A0ABP3TJH0_9GAMM</name>
<comment type="catalytic activity">
    <reaction evidence="2">
        <text>a 3'-end 2',3'-cyclophospho-ribonucleotide-RNA + H2O = a 3'-end 2'-phospho-ribonucleotide-RNA + H(+)</text>
        <dbReference type="Rhea" id="RHEA:11828"/>
        <dbReference type="Rhea" id="RHEA-COMP:10464"/>
        <dbReference type="Rhea" id="RHEA-COMP:17353"/>
        <dbReference type="ChEBI" id="CHEBI:15377"/>
        <dbReference type="ChEBI" id="CHEBI:15378"/>
        <dbReference type="ChEBI" id="CHEBI:83064"/>
        <dbReference type="ChEBI" id="CHEBI:173113"/>
        <dbReference type="EC" id="3.1.4.58"/>
    </reaction>
</comment>
<dbReference type="Pfam" id="PF13563">
    <property type="entry name" value="2_5_RNA_ligase2"/>
    <property type="match status" value="1"/>
</dbReference>
<evidence type="ECO:0000256" key="1">
    <source>
        <dbReference type="ARBA" id="ARBA00022801"/>
    </source>
</evidence>
<comment type="similarity">
    <text evidence="2">Belongs to the 2H phosphoesterase superfamily. ThpR family.</text>
</comment>
<feature type="active site" description="Proton acceptor" evidence="2">
    <location>
        <position position="144"/>
    </location>
</feature>
<proteinExistence type="inferred from homology"/>
<gene>
    <name evidence="3" type="primary">thpR</name>
    <name evidence="3" type="ORF">GCM10009105_08680</name>
</gene>
<reference evidence="4" key="1">
    <citation type="journal article" date="2019" name="Int. J. Syst. Evol. Microbiol.">
        <title>The Global Catalogue of Microorganisms (GCM) 10K type strain sequencing project: providing services to taxonomists for standard genome sequencing and annotation.</title>
        <authorList>
            <consortium name="The Broad Institute Genomics Platform"/>
            <consortium name="The Broad Institute Genome Sequencing Center for Infectious Disease"/>
            <person name="Wu L."/>
            <person name="Ma J."/>
        </authorList>
    </citation>
    <scope>NUCLEOTIDE SEQUENCE [LARGE SCALE GENOMIC DNA]</scope>
    <source>
        <strain evidence="4">JCM 15421</strain>
    </source>
</reference>
<dbReference type="NCBIfam" id="TIGR02258">
    <property type="entry name" value="2_5_ligase"/>
    <property type="match status" value="1"/>
</dbReference>
<protein>
    <recommendedName>
        <fullName evidence="2">RNA 2',3'-cyclic phosphodiesterase</fullName>
        <shortName evidence="2">RNA 2',3'-CPDase</shortName>
        <ecNumber evidence="2">3.1.4.58</ecNumber>
    </recommendedName>
</protein>
<comment type="function">
    <text evidence="2">Hydrolyzes RNA 2',3'-cyclic phosphodiester to an RNA 2'-phosphomonoester.</text>
</comment>
<dbReference type="PANTHER" id="PTHR35561">
    <property type="entry name" value="RNA 2',3'-CYCLIC PHOSPHODIESTERASE"/>
    <property type="match status" value="1"/>
</dbReference>
<sequence length="192" mass="21754">MQQSNLPGFDPPAREVHNLFFALWPDESTRQRIAHAAAGLQREQNPYGRWIKPARYHLTLQFLGEHASLQPKLIDRASAAAAQVRAAPFDLVLDSIGSFVNARIPCWLGCSEVPTGLQILFDALSETLRSNGCRITRATRLVPHVTILRDADRQVHAHLESAVRWRVDEFVLIDSQIQPFMPHRILGRWPLL</sequence>
<organism evidence="3 4">
    <name type="scientific">Dokdonella soli</name>
    <dbReference type="NCBI Taxonomy" id="529810"/>
    <lineage>
        <taxon>Bacteria</taxon>
        <taxon>Pseudomonadati</taxon>
        <taxon>Pseudomonadota</taxon>
        <taxon>Gammaproteobacteria</taxon>
        <taxon>Lysobacterales</taxon>
        <taxon>Rhodanobacteraceae</taxon>
        <taxon>Dokdonella</taxon>
    </lineage>
</organism>
<evidence type="ECO:0000313" key="4">
    <source>
        <dbReference type="Proteomes" id="UP001501523"/>
    </source>
</evidence>
<dbReference type="InterPro" id="IPR009097">
    <property type="entry name" value="Cyclic_Pdiesterase"/>
</dbReference>
<dbReference type="EC" id="3.1.4.58" evidence="2"/>
<dbReference type="Proteomes" id="UP001501523">
    <property type="component" value="Unassembled WGS sequence"/>
</dbReference>
<dbReference type="RefSeq" id="WP_343787542.1">
    <property type="nucleotide sequence ID" value="NZ_BAAAEU010000004.1"/>
</dbReference>
<feature type="active site" description="Proton donor" evidence="2">
    <location>
        <position position="57"/>
    </location>
</feature>